<name>A0A0H5DQ16_9BACT</name>
<dbReference type="OrthoDB" id="21632at2"/>
<accession>A0A0H5DQ16</accession>
<dbReference type="AlphaFoldDB" id="A0A0H5DQ16"/>
<protein>
    <submittedName>
        <fullName evidence="1">Conserved putative secreted protein</fullName>
    </submittedName>
</protein>
<proteinExistence type="predicted"/>
<dbReference type="Proteomes" id="UP000220251">
    <property type="component" value="Unassembled WGS sequence"/>
</dbReference>
<reference evidence="2" key="1">
    <citation type="submission" date="2015-06" db="EMBL/GenBank/DDBJ databases">
        <authorList>
            <person name="Bertelli C."/>
        </authorList>
    </citation>
    <scope>NUCLEOTIDE SEQUENCE [LARGE SCALE GENOMIC DNA]</scope>
    <source>
        <strain evidence="2">CRIB-30</strain>
    </source>
</reference>
<organism evidence="1 2">
    <name type="scientific">Estrella lausannensis</name>
    <dbReference type="NCBI Taxonomy" id="483423"/>
    <lineage>
        <taxon>Bacteria</taxon>
        <taxon>Pseudomonadati</taxon>
        <taxon>Chlamydiota</taxon>
        <taxon>Chlamydiia</taxon>
        <taxon>Parachlamydiales</taxon>
        <taxon>Candidatus Criblamydiaceae</taxon>
        <taxon>Estrella</taxon>
    </lineage>
</organism>
<dbReference type="InterPro" id="IPR058398">
    <property type="entry name" value="DUF8085"/>
</dbReference>
<dbReference type="EMBL" id="CWGJ01000005">
    <property type="protein sequence ID" value="CRX37609.1"/>
    <property type="molecule type" value="Genomic_DNA"/>
</dbReference>
<dbReference type="RefSeq" id="WP_143406401.1">
    <property type="nucleotide sequence ID" value="NZ_CWGJ01000005.1"/>
</dbReference>
<dbReference type="Pfam" id="PF26330">
    <property type="entry name" value="DUF8085"/>
    <property type="match status" value="1"/>
</dbReference>
<evidence type="ECO:0000313" key="2">
    <source>
        <dbReference type="Proteomes" id="UP000220251"/>
    </source>
</evidence>
<keyword evidence="2" id="KW-1185">Reference proteome</keyword>
<evidence type="ECO:0000313" key="1">
    <source>
        <dbReference type="EMBL" id="CRX37609.1"/>
    </source>
</evidence>
<sequence length="228" mass="25715">MHKAGILMCSLLLNGSAAESAELLLERDSGEVVSLEVDDRAPFSVVIEEARTLLENERGVALAGWLTRVSFENPAAKAALDTRDYYRQTNKTELDAIRYIVLTLGNEPLFKLYKYEGEMKKAGERFSTVHPLNIWKEIFTSNDTTSALFNARGRKLVWKPFMKGMAESLQEAYDGNNMKEEYIADFAAKVGIDPSQVKKPIYAQDWSGFVQTLLDNAKKPGKDDRYDM</sequence>
<gene>
    <name evidence="1" type="ORF">ELAC_0248</name>
</gene>